<dbReference type="AlphaFoldDB" id="A0A7J6W9E6"/>
<name>A0A7J6W9E6_THATH</name>
<dbReference type="InterPro" id="IPR050796">
    <property type="entry name" value="SCF_F-box_component"/>
</dbReference>
<dbReference type="PANTHER" id="PTHR31672:SF13">
    <property type="entry name" value="F-BOX PROTEIN CPR30-LIKE"/>
    <property type="match status" value="1"/>
</dbReference>
<comment type="caution">
    <text evidence="1">The sequence shown here is derived from an EMBL/GenBank/DDBJ whole genome shotgun (WGS) entry which is preliminary data.</text>
</comment>
<evidence type="ECO:0000313" key="2">
    <source>
        <dbReference type="Proteomes" id="UP000554482"/>
    </source>
</evidence>
<dbReference type="Proteomes" id="UP000554482">
    <property type="component" value="Unassembled WGS sequence"/>
</dbReference>
<reference evidence="1 2" key="1">
    <citation type="submission" date="2020-06" db="EMBL/GenBank/DDBJ databases">
        <title>Transcriptomic and genomic resources for Thalictrum thalictroides and T. hernandezii: Facilitating candidate gene discovery in an emerging model plant lineage.</title>
        <authorList>
            <person name="Arias T."/>
            <person name="Riano-Pachon D.M."/>
            <person name="Di Stilio V.S."/>
        </authorList>
    </citation>
    <scope>NUCLEOTIDE SEQUENCE [LARGE SCALE GENOMIC DNA]</scope>
    <source>
        <strain evidence="2">cv. WT478/WT964</strain>
        <tissue evidence="1">Leaves</tissue>
    </source>
</reference>
<sequence>MNMTPHKLIQFPLDDNQLLLKSACDGLLVFQHYHDMKNIMIYNWVTRKLKPLHPPPEDCSRFVLFLDDSIQKYKVFGIQQYAADNTSTTRMKCFMITQGDADWRFVYSISSENQVQVKGVIHVEKELHWTARHDKYSTNYLLHLYSMDIAKEQVTKVEIPFEMTNYYSLGQVRGSLSIVSKCETHIEIRSLTDKATNHWTIVSNIDVESLLSPPLSGDPKLSNWLSGEPKLSNWSWKSCRFACMEDTETDTFSDRMKFFIPYEDRLYMYDVEKKHLSEIVIPCKIENLFIWRVLPRKSSLVNWE</sequence>
<evidence type="ECO:0000313" key="1">
    <source>
        <dbReference type="EMBL" id="KAF5194049.1"/>
    </source>
</evidence>
<protein>
    <recommendedName>
        <fullName evidence="3">F-box associated domain-containing protein</fullName>
    </recommendedName>
</protein>
<organism evidence="1 2">
    <name type="scientific">Thalictrum thalictroides</name>
    <name type="common">Rue-anemone</name>
    <name type="synonym">Anemone thalictroides</name>
    <dbReference type="NCBI Taxonomy" id="46969"/>
    <lineage>
        <taxon>Eukaryota</taxon>
        <taxon>Viridiplantae</taxon>
        <taxon>Streptophyta</taxon>
        <taxon>Embryophyta</taxon>
        <taxon>Tracheophyta</taxon>
        <taxon>Spermatophyta</taxon>
        <taxon>Magnoliopsida</taxon>
        <taxon>Ranunculales</taxon>
        <taxon>Ranunculaceae</taxon>
        <taxon>Thalictroideae</taxon>
        <taxon>Thalictrum</taxon>
    </lineage>
</organism>
<gene>
    <name evidence="1" type="ORF">FRX31_016363</name>
</gene>
<accession>A0A7J6W9E6</accession>
<dbReference type="EMBL" id="JABWDY010019244">
    <property type="protein sequence ID" value="KAF5194049.1"/>
    <property type="molecule type" value="Genomic_DNA"/>
</dbReference>
<dbReference type="OrthoDB" id="1918594at2759"/>
<evidence type="ECO:0008006" key="3">
    <source>
        <dbReference type="Google" id="ProtNLM"/>
    </source>
</evidence>
<proteinExistence type="predicted"/>
<keyword evidence="2" id="KW-1185">Reference proteome</keyword>
<dbReference type="PANTHER" id="PTHR31672">
    <property type="entry name" value="BNACNNG10540D PROTEIN"/>
    <property type="match status" value="1"/>
</dbReference>